<sequence>MAADALRIANRGRSTLVRDTLLAPPSRLTPEEAAALLRIPRRGIRTEDDWFAPGLAETTGQPPFELRA</sequence>
<dbReference type="KEGG" id="abac:LuPra_05090"/>
<reference evidence="2" key="2">
    <citation type="submission" date="2016-04" db="EMBL/GenBank/DDBJ databases">
        <title>First Complete Genome Sequence of a Subdivision 6 Acidobacterium.</title>
        <authorList>
            <person name="Huang S."/>
            <person name="Vieira S."/>
            <person name="Bunk B."/>
            <person name="Riedel T."/>
            <person name="Sproeer C."/>
            <person name="Overmann J."/>
        </authorList>
    </citation>
    <scope>NUCLEOTIDE SEQUENCE [LARGE SCALE GENOMIC DNA]</scope>
    <source>
        <strain evidence="2">DSM 100886 HEG_-6_39</strain>
    </source>
</reference>
<accession>A0A143PT59</accession>
<evidence type="ECO:0000313" key="1">
    <source>
        <dbReference type="EMBL" id="AMY11825.1"/>
    </source>
</evidence>
<protein>
    <submittedName>
        <fullName evidence="1">Uncharacterized protein</fullName>
    </submittedName>
</protein>
<keyword evidence="2" id="KW-1185">Reference proteome</keyword>
<dbReference type="AlphaFoldDB" id="A0A143PT59"/>
<gene>
    <name evidence="1" type="ORF">LuPra_05090</name>
</gene>
<proteinExistence type="predicted"/>
<evidence type="ECO:0000313" key="2">
    <source>
        <dbReference type="Proteomes" id="UP000076079"/>
    </source>
</evidence>
<dbReference type="Proteomes" id="UP000076079">
    <property type="component" value="Chromosome"/>
</dbReference>
<dbReference type="RefSeq" id="WP_110173340.1">
    <property type="nucleotide sequence ID" value="NZ_CP015136.1"/>
</dbReference>
<name>A0A143PT59_LUTPR</name>
<dbReference type="EMBL" id="CP015136">
    <property type="protein sequence ID" value="AMY11825.1"/>
    <property type="molecule type" value="Genomic_DNA"/>
</dbReference>
<reference evidence="1 2" key="1">
    <citation type="journal article" date="2016" name="Genome Announc.">
        <title>First Complete Genome Sequence of a Subdivision 6 Acidobacterium Strain.</title>
        <authorList>
            <person name="Huang S."/>
            <person name="Vieira S."/>
            <person name="Bunk B."/>
            <person name="Riedel T."/>
            <person name="Sproer C."/>
            <person name="Overmann J."/>
        </authorList>
    </citation>
    <scope>NUCLEOTIDE SEQUENCE [LARGE SCALE GENOMIC DNA]</scope>
    <source>
        <strain evidence="2">DSM 100886 HEG_-6_39</strain>
    </source>
</reference>
<organism evidence="1 2">
    <name type="scientific">Luteitalea pratensis</name>
    <dbReference type="NCBI Taxonomy" id="1855912"/>
    <lineage>
        <taxon>Bacteria</taxon>
        <taxon>Pseudomonadati</taxon>
        <taxon>Acidobacteriota</taxon>
        <taxon>Vicinamibacteria</taxon>
        <taxon>Vicinamibacterales</taxon>
        <taxon>Vicinamibacteraceae</taxon>
        <taxon>Luteitalea</taxon>
    </lineage>
</organism>